<accession>A0A0F9KDB4</accession>
<dbReference type="InterPro" id="IPR029432">
    <property type="entry name" value="Gp28/Gp37-like_dom"/>
</dbReference>
<proteinExistence type="predicted"/>
<organism evidence="2">
    <name type="scientific">marine sediment metagenome</name>
    <dbReference type="NCBI Taxonomy" id="412755"/>
    <lineage>
        <taxon>unclassified sequences</taxon>
        <taxon>metagenomes</taxon>
        <taxon>ecological metagenomes</taxon>
    </lineage>
</organism>
<name>A0A0F9KDB4_9ZZZZ</name>
<dbReference type="AlphaFoldDB" id="A0A0F9KDB4"/>
<dbReference type="EMBL" id="LAZR01008211">
    <property type="protein sequence ID" value="KKM80254.1"/>
    <property type="molecule type" value="Genomic_DNA"/>
</dbReference>
<dbReference type="Pfam" id="PF14594">
    <property type="entry name" value="Sipho_Gp37"/>
    <property type="match status" value="1"/>
</dbReference>
<comment type="caution">
    <text evidence="2">The sequence shown here is derived from an EMBL/GenBank/DDBJ whole genome shotgun (WGS) entry which is preliminary data.</text>
</comment>
<sequence length="379" mass="42098">MVEQTHPDYYVRWRDQNLKPKGETAAWEKLTLVPRFNNWASWILEIRAEHLNLAFIDWKYSIEVFRKSVGFVAGPITSIDHLNYRKDRYRIAGVGHLIHLDDRLATPEPAGPPYDTDAYDIQASTDAETQLKYYVNAHCGPGAKAARQKLTIAANQNRGSSIPGRARFYNLLELCRSLALQGGDIGFKVTINGTDLEFEVYEPTDLTDDVKLSQGLGTLLGYRVVSGAPTANHITGAGGGQGITRVFREGEDTVSQATYGRRIEMFRDRRDTTDTDEIDNTIQEELDKNADRVSVELYPADTLQAGAIDDYFVGDKITAEADGVTYTTPVREMKITVTENLETVIPVVGSPGAVANDAFSDLYSKINTLQAQLALVQKE</sequence>
<protein>
    <recommendedName>
        <fullName evidence="1">Gp28/Gp37-like domain-containing protein</fullName>
    </recommendedName>
</protein>
<evidence type="ECO:0000259" key="1">
    <source>
        <dbReference type="Pfam" id="PF14594"/>
    </source>
</evidence>
<feature type="domain" description="Gp28/Gp37-like" evidence="1">
    <location>
        <begin position="13"/>
        <end position="349"/>
    </location>
</feature>
<evidence type="ECO:0000313" key="2">
    <source>
        <dbReference type="EMBL" id="KKM80254.1"/>
    </source>
</evidence>
<reference evidence="2" key="1">
    <citation type="journal article" date="2015" name="Nature">
        <title>Complex archaea that bridge the gap between prokaryotes and eukaryotes.</title>
        <authorList>
            <person name="Spang A."/>
            <person name="Saw J.H."/>
            <person name="Jorgensen S.L."/>
            <person name="Zaremba-Niedzwiedzka K."/>
            <person name="Martijn J."/>
            <person name="Lind A.E."/>
            <person name="van Eijk R."/>
            <person name="Schleper C."/>
            <person name="Guy L."/>
            <person name="Ettema T.J."/>
        </authorList>
    </citation>
    <scope>NUCLEOTIDE SEQUENCE</scope>
</reference>
<gene>
    <name evidence="2" type="ORF">LCGC14_1341750</name>
</gene>